<comment type="similarity">
    <text evidence="4">Belongs to the MsrA Met sulfoxide reductase family.</text>
</comment>
<evidence type="ECO:0000313" key="7">
    <source>
        <dbReference type="EMBL" id="PHP53617.1"/>
    </source>
</evidence>
<dbReference type="Proteomes" id="UP000194577">
    <property type="component" value="Unassembled WGS sequence"/>
</dbReference>
<keyword evidence="1 4" id="KW-0560">Oxidoreductase</keyword>
<keyword evidence="8" id="KW-1185">Reference proteome</keyword>
<name>A0ABX4MHF5_9ACTO</name>
<dbReference type="HAMAP" id="MF_01401">
    <property type="entry name" value="MsrA"/>
    <property type="match status" value="1"/>
</dbReference>
<feature type="active site" evidence="4">
    <location>
        <position position="64"/>
    </location>
</feature>
<evidence type="ECO:0000256" key="4">
    <source>
        <dbReference type="HAMAP-Rule" id="MF_01401"/>
    </source>
</evidence>
<dbReference type="Gene3D" id="3.30.1060.10">
    <property type="entry name" value="Peptide methionine sulphoxide reductase MsrA"/>
    <property type="match status" value="1"/>
</dbReference>
<sequence length="248" mass="26469">MTASTQSTPHTGATPTRPRPARNPEIPGRENTLLPDPGEHVVLGTPLNGPWPEGTQVLYLAGGCFWGVERFLWRQPGVVATAVGYMGGTTPNATYREVCTGATGHAETVRVAYDPAVCGAGGETLLRTFWENHDSTQLNRHGNDIGTQYRSAVWTTTSAQANAALAIRAAFQGELTRLGRGTCVTTIAPATELYDEFGGPFYLAEDYHQGYLDKNPNGYCNHGPNGITCPVGIANVPAQTDVLPPEAM</sequence>
<dbReference type="PANTHER" id="PTHR42799:SF2">
    <property type="entry name" value="MITOCHONDRIAL PEPTIDE METHIONINE SULFOXIDE REDUCTASE"/>
    <property type="match status" value="1"/>
</dbReference>
<evidence type="ECO:0000256" key="2">
    <source>
        <dbReference type="ARBA" id="ARBA00047806"/>
    </source>
</evidence>
<gene>
    <name evidence="4" type="primary">msrA</name>
    <name evidence="7" type="ORF">BW737_001145</name>
</gene>
<evidence type="ECO:0000313" key="8">
    <source>
        <dbReference type="Proteomes" id="UP000194577"/>
    </source>
</evidence>
<dbReference type="RefSeq" id="WP_086614866.1">
    <property type="nucleotide sequence ID" value="NZ_MTPX02000009.1"/>
</dbReference>
<evidence type="ECO:0000256" key="3">
    <source>
        <dbReference type="ARBA" id="ARBA00048782"/>
    </source>
</evidence>
<dbReference type="EMBL" id="MTPX02000009">
    <property type="protein sequence ID" value="PHP53617.1"/>
    <property type="molecule type" value="Genomic_DNA"/>
</dbReference>
<dbReference type="Pfam" id="PF01625">
    <property type="entry name" value="PMSR"/>
    <property type="match status" value="1"/>
</dbReference>
<dbReference type="NCBIfam" id="TIGR00401">
    <property type="entry name" value="msrA"/>
    <property type="match status" value="1"/>
</dbReference>
<dbReference type="InterPro" id="IPR036509">
    <property type="entry name" value="Met_Sox_Rdtase_MsrA_sf"/>
</dbReference>
<comment type="function">
    <text evidence="4">Has an important function as a repair enzyme for proteins that have been inactivated by oxidation. Catalyzes the reversible oxidation-reduction of methionine sulfoxide in proteins to methionine.</text>
</comment>
<reference evidence="7 8" key="1">
    <citation type="submission" date="2017-10" db="EMBL/GenBank/DDBJ databases">
        <title>Draft genome sequence of cellulolytic Actinomyces sp CtC72 isolated from cattle rumen fluid.</title>
        <authorList>
            <person name="Joshi A.J."/>
            <person name="Vasudevan G."/>
            <person name="Lanjekar V.B."/>
            <person name="Hivarkar S."/>
            <person name="Engineer A."/>
            <person name="Pore S.D."/>
            <person name="Dhakephalkar P.K."/>
            <person name="Dagar S."/>
        </authorList>
    </citation>
    <scope>NUCLEOTIDE SEQUENCE [LARGE SCALE GENOMIC DNA]</scope>
    <source>
        <strain evidence="8">CtC72</strain>
    </source>
</reference>
<evidence type="ECO:0000259" key="6">
    <source>
        <dbReference type="Pfam" id="PF01625"/>
    </source>
</evidence>
<dbReference type="EC" id="1.8.4.11" evidence="4"/>
<comment type="catalytic activity">
    <reaction evidence="2 4">
        <text>L-methionyl-[protein] + [thioredoxin]-disulfide + H2O = L-methionyl-(S)-S-oxide-[protein] + [thioredoxin]-dithiol</text>
        <dbReference type="Rhea" id="RHEA:14217"/>
        <dbReference type="Rhea" id="RHEA-COMP:10698"/>
        <dbReference type="Rhea" id="RHEA-COMP:10700"/>
        <dbReference type="Rhea" id="RHEA-COMP:12313"/>
        <dbReference type="Rhea" id="RHEA-COMP:12315"/>
        <dbReference type="ChEBI" id="CHEBI:15377"/>
        <dbReference type="ChEBI" id="CHEBI:16044"/>
        <dbReference type="ChEBI" id="CHEBI:29950"/>
        <dbReference type="ChEBI" id="CHEBI:44120"/>
        <dbReference type="ChEBI" id="CHEBI:50058"/>
        <dbReference type="EC" id="1.8.4.11"/>
    </reaction>
</comment>
<comment type="catalytic activity">
    <reaction evidence="3 4">
        <text>[thioredoxin]-disulfide + L-methionine + H2O = L-methionine (S)-S-oxide + [thioredoxin]-dithiol</text>
        <dbReference type="Rhea" id="RHEA:19993"/>
        <dbReference type="Rhea" id="RHEA-COMP:10698"/>
        <dbReference type="Rhea" id="RHEA-COMP:10700"/>
        <dbReference type="ChEBI" id="CHEBI:15377"/>
        <dbReference type="ChEBI" id="CHEBI:29950"/>
        <dbReference type="ChEBI" id="CHEBI:50058"/>
        <dbReference type="ChEBI" id="CHEBI:57844"/>
        <dbReference type="ChEBI" id="CHEBI:58772"/>
        <dbReference type="EC" id="1.8.4.11"/>
    </reaction>
</comment>
<dbReference type="SUPFAM" id="SSF55068">
    <property type="entry name" value="Peptide methionine sulfoxide reductase"/>
    <property type="match status" value="1"/>
</dbReference>
<protein>
    <recommendedName>
        <fullName evidence="4">Peptide methionine sulfoxide reductase MsrA</fullName>
        <shortName evidence="4">Protein-methionine-S-oxide reductase</shortName>
        <ecNumber evidence="4">1.8.4.11</ecNumber>
    </recommendedName>
    <alternativeName>
        <fullName evidence="4">Peptide-methionine (S)-S-oxide reductase</fullName>
        <shortName evidence="4">Peptide Met(O) reductase</shortName>
    </alternativeName>
</protein>
<evidence type="ECO:0000256" key="1">
    <source>
        <dbReference type="ARBA" id="ARBA00023002"/>
    </source>
</evidence>
<dbReference type="InterPro" id="IPR050162">
    <property type="entry name" value="MsrA_MetSO_reductase"/>
</dbReference>
<dbReference type="PANTHER" id="PTHR42799">
    <property type="entry name" value="MITOCHONDRIAL PEPTIDE METHIONINE SULFOXIDE REDUCTASE"/>
    <property type="match status" value="1"/>
</dbReference>
<accession>A0ABX4MHF5</accession>
<proteinExistence type="inferred from homology"/>
<feature type="region of interest" description="Disordered" evidence="5">
    <location>
        <begin position="1"/>
        <end position="39"/>
    </location>
</feature>
<dbReference type="InterPro" id="IPR002569">
    <property type="entry name" value="Met_Sox_Rdtase_MsrA_dom"/>
</dbReference>
<organism evidence="7 8">
    <name type="scientific">Actinomyces ruminis</name>
    <dbReference type="NCBI Taxonomy" id="1937003"/>
    <lineage>
        <taxon>Bacteria</taxon>
        <taxon>Bacillati</taxon>
        <taxon>Actinomycetota</taxon>
        <taxon>Actinomycetes</taxon>
        <taxon>Actinomycetales</taxon>
        <taxon>Actinomycetaceae</taxon>
        <taxon>Actinomyces</taxon>
    </lineage>
</organism>
<evidence type="ECO:0000256" key="5">
    <source>
        <dbReference type="SAM" id="MobiDB-lite"/>
    </source>
</evidence>
<comment type="caution">
    <text evidence="7">The sequence shown here is derived from an EMBL/GenBank/DDBJ whole genome shotgun (WGS) entry which is preliminary data.</text>
</comment>
<feature type="domain" description="Peptide methionine sulphoxide reductase MsrA" evidence="6">
    <location>
        <begin position="58"/>
        <end position="221"/>
    </location>
</feature>